<evidence type="ECO:0000313" key="5">
    <source>
        <dbReference type="EMBL" id="MFD2891448.1"/>
    </source>
</evidence>
<evidence type="ECO:0000259" key="4">
    <source>
        <dbReference type="Pfam" id="PF13525"/>
    </source>
</evidence>
<evidence type="ECO:0000256" key="3">
    <source>
        <dbReference type="ARBA" id="ARBA00023237"/>
    </source>
</evidence>
<dbReference type="Pfam" id="PF13525">
    <property type="entry name" value="YfiO"/>
    <property type="match status" value="1"/>
</dbReference>
<dbReference type="PROSITE" id="PS51257">
    <property type="entry name" value="PROKAR_LIPOPROTEIN"/>
    <property type="match status" value="1"/>
</dbReference>
<sequence>MGKVLSFLLIVLFFASCSEYQKALKSEDVAVKAKVANEMYENGKYSKALRLYEQLAPAYKGKPQAERIFYFYSKSYYLTKQYYLAAYQFENFAASYPKSEKREEASFLAAECYYRLSPRFSLDQVDTDKALTKLQKFIDLYPNSEYLPKANEYVKELTDKLEEKAFKIAKQYHDIADYRFEYATAIKALDNFILDYPGTKYKEEAMYYKFDSAYKLAMNSIPSKKEERLNVAKTYYNSLMKFKADSAFKDKADDKLAMIDKELQQYSKQ</sequence>
<dbReference type="NCBIfam" id="TIGR03302">
    <property type="entry name" value="OM_YfiO"/>
    <property type="match status" value="1"/>
</dbReference>
<comment type="caution">
    <text evidence="5">The sequence shown here is derived from an EMBL/GenBank/DDBJ whole genome shotgun (WGS) entry which is preliminary data.</text>
</comment>
<dbReference type="InterPro" id="IPR039565">
    <property type="entry name" value="BamD-like"/>
</dbReference>
<accession>A0ABW5YLJ8</accession>
<evidence type="ECO:0000256" key="2">
    <source>
        <dbReference type="ARBA" id="ARBA00023136"/>
    </source>
</evidence>
<dbReference type="InterPro" id="IPR011990">
    <property type="entry name" value="TPR-like_helical_dom_sf"/>
</dbReference>
<organism evidence="5 6">
    <name type="scientific">Flavobacterium chuncheonense</name>
    <dbReference type="NCBI Taxonomy" id="2026653"/>
    <lineage>
        <taxon>Bacteria</taxon>
        <taxon>Pseudomonadati</taxon>
        <taxon>Bacteroidota</taxon>
        <taxon>Flavobacteriia</taxon>
        <taxon>Flavobacteriales</taxon>
        <taxon>Flavobacteriaceae</taxon>
        <taxon>Flavobacterium</taxon>
    </lineage>
</organism>
<reference evidence="6" key="1">
    <citation type="journal article" date="2019" name="Int. J. Syst. Evol. Microbiol.">
        <title>The Global Catalogue of Microorganisms (GCM) 10K type strain sequencing project: providing services to taxonomists for standard genome sequencing and annotation.</title>
        <authorList>
            <consortium name="The Broad Institute Genomics Platform"/>
            <consortium name="The Broad Institute Genome Sequencing Center for Infectious Disease"/>
            <person name="Wu L."/>
            <person name="Ma J."/>
        </authorList>
    </citation>
    <scope>NUCLEOTIDE SEQUENCE [LARGE SCALE GENOMIC DNA]</scope>
    <source>
        <strain evidence="6">KCTC 22671</strain>
    </source>
</reference>
<keyword evidence="1" id="KW-0732">Signal</keyword>
<dbReference type="Proteomes" id="UP001597534">
    <property type="component" value="Unassembled WGS sequence"/>
</dbReference>
<dbReference type="Gene3D" id="1.25.40.10">
    <property type="entry name" value="Tetratricopeptide repeat domain"/>
    <property type="match status" value="1"/>
</dbReference>
<keyword evidence="2" id="KW-0472">Membrane</keyword>
<evidence type="ECO:0000313" key="6">
    <source>
        <dbReference type="Proteomes" id="UP001597534"/>
    </source>
</evidence>
<evidence type="ECO:0000256" key="1">
    <source>
        <dbReference type="ARBA" id="ARBA00022729"/>
    </source>
</evidence>
<proteinExistence type="predicted"/>
<dbReference type="SUPFAM" id="SSF48452">
    <property type="entry name" value="TPR-like"/>
    <property type="match status" value="1"/>
</dbReference>
<keyword evidence="3" id="KW-0998">Cell outer membrane</keyword>
<feature type="domain" description="Outer membrane lipoprotein BamD-like" evidence="4">
    <location>
        <begin position="36"/>
        <end position="174"/>
    </location>
</feature>
<name>A0ABW5YLJ8_9FLAO</name>
<dbReference type="EMBL" id="JBHUPC010000012">
    <property type="protein sequence ID" value="MFD2891448.1"/>
    <property type="molecule type" value="Genomic_DNA"/>
</dbReference>
<dbReference type="InterPro" id="IPR017689">
    <property type="entry name" value="BamD"/>
</dbReference>
<gene>
    <name evidence="5" type="ORF">ACFS5J_05400</name>
</gene>
<keyword evidence="6" id="KW-1185">Reference proteome</keyword>
<dbReference type="RefSeq" id="WP_379811475.1">
    <property type="nucleotide sequence ID" value="NZ_JBHUPC010000012.1"/>
</dbReference>
<protein>
    <submittedName>
        <fullName evidence="5">Outer membrane protein assembly factor BamD</fullName>
    </submittedName>
</protein>